<dbReference type="PRINTS" id="PR00463">
    <property type="entry name" value="EP450I"/>
</dbReference>
<evidence type="ECO:0000256" key="7">
    <source>
        <dbReference type="PIRSR" id="PIRSR602401-1"/>
    </source>
</evidence>
<dbReference type="GO" id="GO:0004497">
    <property type="term" value="F:monooxygenase activity"/>
    <property type="evidence" value="ECO:0007669"/>
    <property type="project" value="UniProtKB-KW"/>
</dbReference>
<keyword evidence="10" id="KW-1185">Reference proteome</keyword>
<dbReference type="Gene3D" id="1.10.630.10">
    <property type="entry name" value="Cytochrome P450"/>
    <property type="match status" value="1"/>
</dbReference>
<dbReference type="Proteomes" id="UP001203852">
    <property type="component" value="Unassembled WGS sequence"/>
</dbReference>
<dbReference type="GO" id="GO:0005506">
    <property type="term" value="F:iron ion binding"/>
    <property type="evidence" value="ECO:0007669"/>
    <property type="project" value="InterPro"/>
</dbReference>
<dbReference type="AlphaFoldDB" id="A0AAN6IHP8"/>
<dbReference type="PANTHER" id="PTHR46300:SF2">
    <property type="entry name" value="CYTOCHROME P450 MONOOXYGENASE ALNH-RELATED"/>
    <property type="match status" value="1"/>
</dbReference>
<comment type="cofactor">
    <cofactor evidence="1 7">
        <name>heme</name>
        <dbReference type="ChEBI" id="CHEBI:30413"/>
    </cofactor>
</comment>
<dbReference type="GO" id="GO:0016705">
    <property type="term" value="F:oxidoreductase activity, acting on paired donors, with incorporation or reduction of molecular oxygen"/>
    <property type="evidence" value="ECO:0007669"/>
    <property type="project" value="InterPro"/>
</dbReference>
<name>A0AAN6IHP8_9EURO</name>
<evidence type="ECO:0000256" key="3">
    <source>
        <dbReference type="ARBA" id="ARBA00022723"/>
    </source>
</evidence>
<keyword evidence="5 7" id="KW-0408">Iron</keyword>
<keyword evidence="8" id="KW-0812">Transmembrane</keyword>
<dbReference type="GO" id="GO:0020037">
    <property type="term" value="F:heme binding"/>
    <property type="evidence" value="ECO:0007669"/>
    <property type="project" value="InterPro"/>
</dbReference>
<feature type="transmembrane region" description="Helical" evidence="8">
    <location>
        <begin position="6"/>
        <end position="27"/>
    </location>
</feature>
<evidence type="ECO:0000256" key="8">
    <source>
        <dbReference type="SAM" id="Phobius"/>
    </source>
</evidence>
<gene>
    <name evidence="9" type="ORF">EDD36DRAFT_491412</name>
</gene>
<dbReference type="InterPro" id="IPR001128">
    <property type="entry name" value="Cyt_P450"/>
</dbReference>
<evidence type="ECO:0000256" key="5">
    <source>
        <dbReference type="ARBA" id="ARBA00023004"/>
    </source>
</evidence>
<dbReference type="EMBL" id="MU404350">
    <property type="protein sequence ID" value="KAI1617873.1"/>
    <property type="molecule type" value="Genomic_DNA"/>
</dbReference>
<feature type="binding site" description="axial binding residue" evidence="7">
    <location>
        <position position="446"/>
    </location>
    <ligand>
        <name>heme</name>
        <dbReference type="ChEBI" id="CHEBI:30413"/>
    </ligand>
    <ligandPart>
        <name>Fe</name>
        <dbReference type="ChEBI" id="CHEBI:18248"/>
    </ligandPart>
</feature>
<keyword evidence="3 7" id="KW-0479">Metal-binding</keyword>
<keyword evidence="7" id="KW-0349">Heme</keyword>
<protein>
    <submittedName>
        <fullName evidence="9">Cytochrome P450 oxidoreductase</fullName>
    </submittedName>
</protein>
<dbReference type="InterPro" id="IPR050364">
    <property type="entry name" value="Cytochrome_P450_fung"/>
</dbReference>
<keyword evidence="8" id="KW-1133">Transmembrane helix</keyword>
<evidence type="ECO:0000313" key="10">
    <source>
        <dbReference type="Proteomes" id="UP001203852"/>
    </source>
</evidence>
<dbReference type="CDD" id="cd11065">
    <property type="entry name" value="CYP64-like"/>
    <property type="match status" value="1"/>
</dbReference>
<organism evidence="9 10">
    <name type="scientific">Exophiala viscosa</name>
    <dbReference type="NCBI Taxonomy" id="2486360"/>
    <lineage>
        <taxon>Eukaryota</taxon>
        <taxon>Fungi</taxon>
        <taxon>Dikarya</taxon>
        <taxon>Ascomycota</taxon>
        <taxon>Pezizomycotina</taxon>
        <taxon>Eurotiomycetes</taxon>
        <taxon>Chaetothyriomycetidae</taxon>
        <taxon>Chaetothyriales</taxon>
        <taxon>Herpotrichiellaceae</taxon>
        <taxon>Exophiala</taxon>
    </lineage>
</organism>
<keyword evidence="6" id="KW-0503">Monooxygenase</keyword>
<proteinExistence type="inferred from homology"/>
<reference evidence="9" key="1">
    <citation type="journal article" date="2022" name="bioRxiv">
        <title>Deciphering the potential niche of two novel black yeast fungi from a biological soil crust based on their genomes, phenotypes, and melanin regulation.</title>
        <authorList>
            <consortium name="DOE Joint Genome Institute"/>
            <person name="Carr E.C."/>
            <person name="Barton Q."/>
            <person name="Grambo S."/>
            <person name="Sullivan M."/>
            <person name="Renfro C.M."/>
            <person name="Kuo A."/>
            <person name="Pangilinan J."/>
            <person name="Lipzen A."/>
            <person name="Keymanesh K."/>
            <person name="Savage E."/>
            <person name="Barry K."/>
            <person name="Grigoriev I.V."/>
            <person name="Riekhof W.R."/>
            <person name="Harris S.S."/>
        </authorList>
    </citation>
    <scope>NUCLEOTIDE SEQUENCE</scope>
    <source>
        <strain evidence="9">JF 03-4F</strain>
    </source>
</reference>
<evidence type="ECO:0000313" key="9">
    <source>
        <dbReference type="EMBL" id="KAI1617873.1"/>
    </source>
</evidence>
<dbReference type="InterPro" id="IPR002401">
    <property type="entry name" value="Cyt_P450_E_grp-I"/>
</dbReference>
<accession>A0AAN6IHP8</accession>
<evidence type="ECO:0000256" key="4">
    <source>
        <dbReference type="ARBA" id="ARBA00023002"/>
    </source>
</evidence>
<evidence type="ECO:0000256" key="2">
    <source>
        <dbReference type="ARBA" id="ARBA00010617"/>
    </source>
</evidence>
<dbReference type="SUPFAM" id="SSF48264">
    <property type="entry name" value="Cytochrome P450"/>
    <property type="match status" value="1"/>
</dbReference>
<sequence>MTDQTWSTTSYIATAIVALVVLAVYRISQIGKRDPRLPPGPPTVPVLGNAHLIPTTGLAKKFQEWAREYGPIFSLKVGPGTIIIISDRRAVNTLFDKRGAVYADRPRADVAMWVTNENHFSFEQNSKGWKEKRAIATRFFSPKLLDEHHFKVQEAEATCLMYNVYRHSDKLPEYAKLYTVSVLCSLLYGQRAPDLDSFWYKEFYEHMEGWTAVLEPGANPPVEQFPWLWYLPGQWKKRAADVKKTRHDLWTHARKIVDKRRATGDKRDCLLDAKLDEYAQKGWPFDEWVVNYLFGEMVEGGADTTANHLLTLILALAAHPHVQERAYRELEAVCGADRAPVWSDFDKCPYINCIVKEGMRWRPTARSGLPHLAVQDDVYDNYLIPKGSTVFMSVWTMHQNDTIFQDAEKFNPDRYLNHPRLANEYATSSDYENRDHYGYGSGRRMCPGIHLAERNMWRIAAKLIWAFKMYEDPSAPLDVDGYTSSILVSPLPFKVKVEPRSQKHMETVQRELVQALEFLKQYE</sequence>
<evidence type="ECO:0000256" key="6">
    <source>
        <dbReference type="ARBA" id="ARBA00023033"/>
    </source>
</evidence>
<dbReference type="InterPro" id="IPR036396">
    <property type="entry name" value="Cyt_P450_sf"/>
</dbReference>
<keyword evidence="4" id="KW-0560">Oxidoreductase</keyword>
<keyword evidence="8" id="KW-0472">Membrane</keyword>
<dbReference type="PANTHER" id="PTHR46300">
    <property type="entry name" value="P450, PUTATIVE (EUROFUNG)-RELATED-RELATED"/>
    <property type="match status" value="1"/>
</dbReference>
<comment type="caution">
    <text evidence="9">The sequence shown here is derived from an EMBL/GenBank/DDBJ whole genome shotgun (WGS) entry which is preliminary data.</text>
</comment>
<dbReference type="Pfam" id="PF00067">
    <property type="entry name" value="p450"/>
    <property type="match status" value="1"/>
</dbReference>
<evidence type="ECO:0000256" key="1">
    <source>
        <dbReference type="ARBA" id="ARBA00001971"/>
    </source>
</evidence>
<comment type="similarity">
    <text evidence="2">Belongs to the cytochrome P450 family.</text>
</comment>